<keyword evidence="4 10" id="KW-0812">Transmembrane</keyword>
<accession>A0A1Z5KQS2</accession>
<dbReference type="PANTHER" id="PTHR43562:SF3">
    <property type="entry name" value="SODIUM ION_PROTON EXCHANGER (EUROFUNG)"/>
    <property type="match status" value="1"/>
</dbReference>
<feature type="transmembrane region" description="Helical" evidence="10">
    <location>
        <begin position="433"/>
        <end position="453"/>
    </location>
</feature>
<evidence type="ECO:0000256" key="3">
    <source>
        <dbReference type="ARBA" id="ARBA00022449"/>
    </source>
</evidence>
<evidence type="ECO:0000256" key="7">
    <source>
        <dbReference type="ARBA" id="ARBA00023065"/>
    </source>
</evidence>
<comment type="subcellular location">
    <subcellularLocation>
        <location evidence="1">Membrane</location>
        <topology evidence="1">Multi-pass membrane protein</topology>
    </subcellularLocation>
</comment>
<keyword evidence="9" id="KW-0739">Sodium transport</keyword>
<sequence>MKILSILAVVFFAVSSFALSSDDSNLSTYQYSTSDDMLGRKLQTEPDDTFAGEDMVVMVSFGDIYKVILFMAVAWLLGSLSAFAGLPSLVGEIVAGFLLGPPLADFVPYPGALVLLGNIGLIGLILESGISLDLPQLKENGHRALLMATAGAVLPLAVGFSVGRWIGQDVPSAIAAGACFASTSLGVASNALNTGDVINTPLGQLIVTSSVLDDVYGLIMLSLLQVIGDPDSQAFDFVLPFLSSFGYLFVLGGLGLTIFPRIIEEKILPVAPETIRDQVAMVLLLLFVTAYMLLLNESKASYLTGVFLAGLTFCKIRSVHAFFVNYARPIHVWLLRVFFSATIGFQVPITRFQDPYVLKWGTAFLFATFAKVPIGLMVPRNKKREIPTDFPYNPYFRDVIVTSLSMACRGEFNVIVAAYALSQGLFVPDVYSAVMFAIMFGCIIAPLVLTRVLKYYNKLSAGYLKGKHRIERIGNTDDGYRPLFLAIQSRTPVHWNLHESFQNVLEEMGLVIIDHRSWHTLDRTEQSAVDITELFVQDTKMKVRIKHCFGKSADSDQLENGMSVRSVQSDGVVDELKTETSSIEGLGEERDIEERCVQIKEALSQIFKEYSPDDYAIQVSQWMAFVVDSTGVNSERNVSNRDRFYSFQVNHDFDGKSEKEDAGDLTIDAKNIQLDSLETSKRPSTLRRSSTVGSTGAQHALENRPALTANDLWEFDDGCFNAAMEGDFLVPVCDGTGDRKLVEGLRQSIGGDTPRRHRRSVTFDASQLVSEEIDREKEVFNERLHGYVRQTSLQSPPPGV</sequence>
<dbReference type="InParanoid" id="A0A1Z5KQS2"/>
<evidence type="ECO:0000256" key="1">
    <source>
        <dbReference type="ARBA" id="ARBA00004141"/>
    </source>
</evidence>
<keyword evidence="14" id="KW-1185">Reference proteome</keyword>
<evidence type="ECO:0000256" key="9">
    <source>
        <dbReference type="ARBA" id="ARBA00023201"/>
    </source>
</evidence>
<evidence type="ECO:0000313" key="13">
    <source>
        <dbReference type="EMBL" id="GAX28278.1"/>
    </source>
</evidence>
<organism evidence="13 14">
    <name type="scientific">Fistulifera solaris</name>
    <name type="common">Oleaginous diatom</name>
    <dbReference type="NCBI Taxonomy" id="1519565"/>
    <lineage>
        <taxon>Eukaryota</taxon>
        <taxon>Sar</taxon>
        <taxon>Stramenopiles</taxon>
        <taxon>Ochrophyta</taxon>
        <taxon>Bacillariophyta</taxon>
        <taxon>Bacillariophyceae</taxon>
        <taxon>Bacillariophycidae</taxon>
        <taxon>Naviculales</taxon>
        <taxon>Naviculaceae</taxon>
        <taxon>Fistulifera</taxon>
    </lineage>
</organism>
<dbReference type="PANTHER" id="PTHR43562">
    <property type="entry name" value="NAPA-TYPE SODIUM/HYDROGEN ANTIPORTER"/>
    <property type="match status" value="1"/>
</dbReference>
<dbReference type="GO" id="GO:0006814">
    <property type="term" value="P:sodium ion transport"/>
    <property type="evidence" value="ECO:0007669"/>
    <property type="project" value="UniProtKB-KW"/>
</dbReference>
<dbReference type="GO" id="GO:1902600">
    <property type="term" value="P:proton transmembrane transport"/>
    <property type="evidence" value="ECO:0007669"/>
    <property type="project" value="InterPro"/>
</dbReference>
<feature type="transmembrane region" description="Helical" evidence="10">
    <location>
        <begin position="205"/>
        <end position="227"/>
    </location>
</feature>
<evidence type="ECO:0000256" key="8">
    <source>
        <dbReference type="ARBA" id="ARBA00023136"/>
    </source>
</evidence>
<feature type="transmembrane region" description="Helical" evidence="10">
    <location>
        <begin position="360"/>
        <end position="378"/>
    </location>
</feature>
<keyword evidence="6" id="KW-0915">Sodium</keyword>
<keyword evidence="7" id="KW-0406">Ion transport</keyword>
<name>A0A1Z5KQS2_FISSO</name>
<dbReference type="EMBL" id="BDSP01000271">
    <property type="protein sequence ID" value="GAX28278.1"/>
    <property type="molecule type" value="Genomic_DNA"/>
</dbReference>
<feature type="transmembrane region" description="Helical" evidence="10">
    <location>
        <begin position="330"/>
        <end position="348"/>
    </location>
</feature>
<keyword evidence="3" id="KW-0050">Antiport</keyword>
<evidence type="ECO:0000256" key="4">
    <source>
        <dbReference type="ARBA" id="ARBA00022692"/>
    </source>
</evidence>
<evidence type="ECO:0000256" key="11">
    <source>
        <dbReference type="SAM" id="SignalP"/>
    </source>
</evidence>
<evidence type="ECO:0000256" key="5">
    <source>
        <dbReference type="ARBA" id="ARBA00022989"/>
    </source>
</evidence>
<feature type="signal peptide" evidence="11">
    <location>
        <begin position="1"/>
        <end position="18"/>
    </location>
</feature>
<comment type="caution">
    <text evidence="13">The sequence shown here is derived from an EMBL/GenBank/DDBJ whole genome shotgun (WGS) entry which is preliminary data.</text>
</comment>
<protein>
    <recommendedName>
        <fullName evidence="12">Cation/H+ exchanger transmembrane domain-containing protein</fullName>
    </recommendedName>
</protein>
<dbReference type="InterPro" id="IPR038770">
    <property type="entry name" value="Na+/solute_symporter_sf"/>
</dbReference>
<dbReference type="GO" id="GO:0016020">
    <property type="term" value="C:membrane"/>
    <property type="evidence" value="ECO:0007669"/>
    <property type="project" value="UniProtKB-SubCell"/>
</dbReference>
<dbReference type="Gene3D" id="1.20.1530.20">
    <property type="match status" value="1"/>
</dbReference>
<evidence type="ECO:0000256" key="6">
    <source>
        <dbReference type="ARBA" id="ARBA00023053"/>
    </source>
</evidence>
<feature type="transmembrane region" description="Helical" evidence="10">
    <location>
        <begin position="239"/>
        <end position="263"/>
    </location>
</feature>
<feature type="transmembrane region" description="Helical" evidence="10">
    <location>
        <begin position="300"/>
        <end position="318"/>
    </location>
</feature>
<dbReference type="InterPro" id="IPR006153">
    <property type="entry name" value="Cation/H_exchanger_TM"/>
</dbReference>
<dbReference type="Pfam" id="PF00999">
    <property type="entry name" value="Na_H_Exchanger"/>
    <property type="match status" value="1"/>
</dbReference>
<feature type="transmembrane region" description="Helical" evidence="10">
    <location>
        <begin position="173"/>
        <end position="193"/>
    </location>
</feature>
<feature type="chain" id="PRO_5012283650" description="Cation/H+ exchanger transmembrane domain-containing protein" evidence="11">
    <location>
        <begin position="19"/>
        <end position="800"/>
    </location>
</feature>
<reference evidence="13 14" key="1">
    <citation type="journal article" date="2015" name="Plant Cell">
        <title>Oil accumulation by the oleaginous diatom Fistulifera solaris as revealed by the genome and transcriptome.</title>
        <authorList>
            <person name="Tanaka T."/>
            <person name="Maeda Y."/>
            <person name="Veluchamy A."/>
            <person name="Tanaka M."/>
            <person name="Abida H."/>
            <person name="Marechal E."/>
            <person name="Bowler C."/>
            <person name="Muto M."/>
            <person name="Sunaga Y."/>
            <person name="Tanaka M."/>
            <person name="Yoshino T."/>
            <person name="Taniguchi T."/>
            <person name="Fukuda Y."/>
            <person name="Nemoto M."/>
            <person name="Matsumoto M."/>
            <person name="Wong P.S."/>
            <person name="Aburatani S."/>
            <person name="Fujibuchi W."/>
        </authorList>
    </citation>
    <scope>NUCLEOTIDE SEQUENCE [LARGE SCALE GENOMIC DNA]</scope>
    <source>
        <strain evidence="13 14">JPCC DA0580</strain>
    </source>
</reference>
<keyword evidence="2" id="KW-0813">Transport</keyword>
<evidence type="ECO:0000259" key="12">
    <source>
        <dbReference type="Pfam" id="PF00999"/>
    </source>
</evidence>
<feature type="domain" description="Cation/H+ exchanger transmembrane" evidence="12">
    <location>
        <begin position="73"/>
        <end position="454"/>
    </location>
</feature>
<evidence type="ECO:0000313" key="14">
    <source>
        <dbReference type="Proteomes" id="UP000198406"/>
    </source>
</evidence>
<dbReference type="Proteomes" id="UP000198406">
    <property type="component" value="Unassembled WGS sequence"/>
</dbReference>
<dbReference type="OrthoDB" id="45110at2759"/>
<evidence type="ECO:0000256" key="2">
    <source>
        <dbReference type="ARBA" id="ARBA00022448"/>
    </source>
</evidence>
<keyword evidence="8 10" id="KW-0472">Membrane</keyword>
<feature type="transmembrane region" description="Helical" evidence="10">
    <location>
        <begin position="275"/>
        <end position="294"/>
    </location>
</feature>
<gene>
    <name evidence="13" type="ORF">FisN_27Hh071</name>
</gene>
<feature type="transmembrane region" description="Helical" evidence="10">
    <location>
        <begin position="399"/>
        <end position="421"/>
    </location>
</feature>
<dbReference type="AlphaFoldDB" id="A0A1Z5KQS2"/>
<proteinExistence type="predicted"/>
<dbReference type="GO" id="GO:0015297">
    <property type="term" value="F:antiporter activity"/>
    <property type="evidence" value="ECO:0007669"/>
    <property type="project" value="UniProtKB-KW"/>
</dbReference>
<feature type="transmembrane region" description="Helical" evidence="10">
    <location>
        <begin position="109"/>
        <end position="132"/>
    </location>
</feature>
<evidence type="ECO:0000256" key="10">
    <source>
        <dbReference type="SAM" id="Phobius"/>
    </source>
</evidence>
<keyword evidence="5 10" id="KW-1133">Transmembrane helix</keyword>
<feature type="transmembrane region" description="Helical" evidence="10">
    <location>
        <begin position="144"/>
        <end position="167"/>
    </location>
</feature>
<keyword evidence="11" id="KW-0732">Signal</keyword>